<feature type="domain" description="Heme haloperoxidase family profile" evidence="8">
    <location>
        <begin position="12"/>
        <end position="142"/>
    </location>
</feature>
<evidence type="ECO:0000256" key="2">
    <source>
        <dbReference type="ARBA" id="ARBA00022559"/>
    </source>
</evidence>
<dbReference type="EMBL" id="ML977006">
    <property type="protein sequence ID" value="KAF1953108.1"/>
    <property type="molecule type" value="Genomic_DNA"/>
</dbReference>
<dbReference type="InterPro" id="IPR036851">
    <property type="entry name" value="Chloroperoxidase-like_sf"/>
</dbReference>
<dbReference type="PROSITE" id="PS51405">
    <property type="entry name" value="HEME_HALOPEROXIDASE"/>
    <property type="match status" value="1"/>
</dbReference>
<dbReference type="Pfam" id="PF01328">
    <property type="entry name" value="Peroxidase_2"/>
    <property type="match status" value="1"/>
</dbReference>
<evidence type="ECO:0000256" key="7">
    <source>
        <dbReference type="ARBA" id="ARBA00025795"/>
    </source>
</evidence>
<keyword evidence="5" id="KW-0560">Oxidoreductase</keyword>
<comment type="cofactor">
    <cofactor evidence="1">
        <name>heme b</name>
        <dbReference type="ChEBI" id="CHEBI:60344"/>
    </cofactor>
</comment>
<protein>
    <recommendedName>
        <fullName evidence="8">Heme haloperoxidase family profile domain-containing protein</fullName>
    </recommendedName>
</protein>
<dbReference type="OrthoDB" id="407298at2759"/>
<dbReference type="PANTHER" id="PTHR33577:SF15">
    <property type="entry name" value="HEME HALOPEROXIDASE FAMILY PROFILE DOMAIN-CONTAINING PROTEIN"/>
    <property type="match status" value="1"/>
</dbReference>
<evidence type="ECO:0000256" key="4">
    <source>
        <dbReference type="ARBA" id="ARBA00022723"/>
    </source>
</evidence>
<keyword evidence="6" id="KW-0408">Iron</keyword>
<keyword evidence="10" id="KW-1185">Reference proteome</keyword>
<evidence type="ECO:0000256" key="6">
    <source>
        <dbReference type="ARBA" id="ARBA00023004"/>
    </source>
</evidence>
<evidence type="ECO:0000313" key="10">
    <source>
        <dbReference type="Proteomes" id="UP000800035"/>
    </source>
</evidence>
<dbReference type="AlphaFoldDB" id="A0A6A5TL36"/>
<dbReference type="GO" id="GO:0004601">
    <property type="term" value="F:peroxidase activity"/>
    <property type="evidence" value="ECO:0007669"/>
    <property type="project" value="UniProtKB-KW"/>
</dbReference>
<dbReference type="Proteomes" id="UP000800035">
    <property type="component" value="Unassembled WGS sequence"/>
</dbReference>
<evidence type="ECO:0000259" key="8">
    <source>
        <dbReference type="PROSITE" id="PS51405"/>
    </source>
</evidence>
<evidence type="ECO:0000256" key="1">
    <source>
        <dbReference type="ARBA" id="ARBA00001970"/>
    </source>
</evidence>
<dbReference type="SUPFAM" id="SSF47571">
    <property type="entry name" value="Cloroperoxidase"/>
    <property type="match status" value="1"/>
</dbReference>
<name>A0A6A5TL36_9PLEO</name>
<keyword evidence="3" id="KW-0349">Heme</keyword>
<proteinExistence type="inferred from homology"/>
<sequence length="142" mass="15759">MSGIKVPADGNTGQYFVAPRPNNIRGPFPSPNTAANNNFLSHDGVTTFYELVDAQQNVYNLHYETSILLATLSVILSNDILTQEMRIKYDATSRNAALDFFGTQPGLNGRYKFESDTVLRTAMAFLSTAVVTDLIFEHFSRT</sequence>
<keyword evidence="4" id="KW-0479">Metal-binding</keyword>
<accession>A0A6A5TL36</accession>
<evidence type="ECO:0000256" key="3">
    <source>
        <dbReference type="ARBA" id="ARBA00022617"/>
    </source>
</evidence>
<dbReference type="Gene3D" id="1.10.489.10">
    <property type="entry name" value="Chloroperoxidase-like"/>
    <property type="match status" value="1"/>
</dbReference>
<keyword evidence="2" id="KW-0575">Peroxidase</keyword>
<comment type="similarity">
    <text evidence="7">Belongs to the chloroperoxidase family.</text>
</comment>
<evidence type="ECO:0000313" key="9">
    <source>
        <dbReference type="EMBL" id="KAF1953108.1"/>
    </source>
</evidence>
<dbReference type="GO" id="GO:0046872">
    <property type="term" value="F:metal ion binding"/>
    <property type="evidence" value="ECO:0007669"/>
    <property type="project" value="UniProtKB-KW"/>
</dbReference>
<dbReference type="PANTHER" id="PTHR33577">
    <property type="entry name" value="STERIGMATOCYSTIN BIOSYNTHESIS PEROXIDASE STCC-RELATED"/>
    <property type="match status" value="1"/>
</dbReference>
<gene>
    <name evidence="9" type="ORF">CC80DRAFT_507555</name>
</gene>
<reference evidence="9" key="1">
    <citation type="journal article" date="2020" name="Stud. Mycol.">
        <title>101 Dothideomycetes genomes: a test case for predicting lifestyles and emergence of pathogens.</title>
        <authorList>
            <person name="Haridas S."/>
            <person name="Albert R."/>
            <person name="Binder M."/>
            <person name="Bloem J."/>
            <person name="Labutti K."/>
            <person name="Salamov A."/>
            <person name="Andreopoulos B."/>
            <person name="Baker S."/>
            <person name="Barry K."/>
            <person name="Bills G."/>
            <person name="Bluhm B."/>
            <person name="Cannon C."/>
            <person name="Castanera R."/>
            <person name="Culley D."/>
            <person name="Daum C."/>
            <person name="Ezra D."/>
            <person name="Gonzalez J."/>
            <person name="Henrissat B."/>
            <person name="Kuo A."/>
            <person name="Liang C."/>
            <person name="Lipzen A."/>
            <person name="Lutzoni F."/>
            <person name="Magnuson J."/>
            <person name="Mondo S."/>
            <person name="Nolan M."/>
            <person name="Ohm R."/>
            <person name="Pangilinan J."/>
            <person name="Park H.-J."/>
            <person name="Ramirez L."/>
            <person name="Alfaro M."/>
            <person name="Sun H."/>
            <person name="Tritt A."/>
            <person name="Yoshinaga Y."/>
            <person name="Zwiers L.-H."/>
            <person name="Turgeon B."/>
            <person name="Goodwin S."/>
            <person name="Spatafora J."/>
            <person name="Crous P."/>
            <person name="Grigoriev I."/>
        </authorList>
    </citation>
    <scope>NUCLEOTIDE SEQUENCE</scope>
    <source>
        <strain evidence="9">CBS 675.92</strain>
    </source>
</reference>
<evidence type="ECO:0000256" key="5">
    <source>
        <dbReference type="ARBA" id="ARBA00023002"/>
    </source>
</evidence>
<dbReference type="InterPro" id="IPR000028">
    <property type="entry name" value="Chloroperoxidase"/>
</dbReference>
<organism evidence="9 10">
    <name type="scientific">Byssothecium circinans</name>
    <dbReference type="NCBI Taxonomy" id="147558"/>
    <lineage>
        <taxon>Eukaryota</taxon>
        <taxon>Fungi</taxon>
        <taxon>Dikarya</taxon>
        <taxon>Ascomycota</taxon>
        <taxon>Pezizomycotina</taxon>
        <taxon>Dothideomycetes</taxon>
        <taxon>Pleosporomycetidae</taxon>
        <taxon>Pleosporales</taxon>
        <taxon>Massarineae</taxon>
        <taxon>Massarinaceae</taxon>
        <taxon>Byssothecium</taxon>
    </lineage>
</organism>